<feature type="transmembrane region" description="Helical" evidence="7">
    <location>
        <begin position="12"/>
        <end position="33"/>
    </location>
</feature>
<sequence>MSNGPSDKAIFIAEVVGTGILILLGDGVVANVALAPRLAPQAYNWLLIAFGWGFAVAMAVYAAGGISGAHINPAVTIAMAVNGDLPWKKVPAYLAGQFVGAFLGAAGVYAVYYEGLKAAGMPNVWCTGPGSIINKAAWGYTLKEAGASYIGSFSITNAFIAEIIATAMLLIGVYAITDRENLGPGSNMAPWLIGMLVGSIGFSLGGTSGYAINPARDLSPRIFGALVGTKGLFDGMYWIGPPVIGAIIGGILGALIYKHAVKPFLPKRGE</sequence>
<dbReference type="STRING" id="55802.TBCH5v1_2128"/>
<comment type="similarity">
    <text evidence="2">Belongs to the MIP/aquaporin (TC 1.A.8) family.</text>
</comment>
<keyword evidence="4 7" id="KW-0812">Transmembrane</keyword>
<evidence type="ECO:0000313" key="8">
    <source>
        <dbReference type="EMBL" id="ALM76029.1"/>
    </source>
</evidence>
<dbReference type="Pfam" id="PF00230">
    <property type="entry name" value="MIP"/>
    <property type="match status" value="1"/>
</dbReference>
<dbReference type="GO" id="GO:0015254">
    <property type="term" value="F:glycerol channel activity"/>
    <property type="evidence" value="ECO:0007669"/>
    <property type="project" value="TreeGrafter"/>
</dbReference>
<name>A0A0S1XE27_THEBA</name>
<keyword evidence="6 7" id="KW-0472">Membrane</keyword>
<dbReference type="InterPro" id="IPR022357">
    <property type="entry name" value="MIP_CS"/>
</dbReference>
<evidence type="ECO:0000256" key="7">
    <source>
        <dbReference type="SAM" id="Phobius"/>
    </source>
</evidence>
<evidence type="ECO:0000256" key="2">
    <source>
        <dbReference type="ARBA" id="ARBA00006175"/>
    </source>
</evidence>
<dbReference type="PRINTS" id="PR02019">
    <property type="entry name" value="AQUAPORIN7"/>
</dbReference>
<dbReference type="GO" id="GO:0005886">
    <property type="term" value="C:plasma membrane"/>
    <property type="evidence" value="ECO:0007669"/>
    <property type="project" value="TreeGrafter"/>
</dbReference>
<evidence type="ECO:0000256" key="3">
    <source>
        <dbReference type="ARBA" id="ARBA00022448"/>
    </source>
</evidence>
<evidence type="ECO:0000256" key="1">
    <source>
        <dbReference type="ARBA" id="ARBA00004141"/>
    </source>
</evidence>
<dbReference type="EMBL" id="CP013050">
    <property type="protein sequence ID" value="ALM76029.1"/>
    <property type="molecule type" value="Genomic_DNA"/>
</dbReference>
<dbReference type="PANTHER" id="PTHR43829:SF9">
    <property type="entry name" value="AQUAPORIN-9"/>
    <property type="match status" value="1"/>
</dbReference>
<evidence type="ECO:0000313" key="9">
    <source>
        <dbReference type="Proteomes" id="UP000066042"/>
    </source>
</evidence>
<feature type="transmembrane region" description="Helical" evidence="7">
    <location>
        <begin position="158"/>
        <end position="177"/>
    </location>
</feature>
<keyword evidence="5 7" id="KW-1133">Transmembrane helix</keyword>
<protein>
    <submittedName>
        <fullName evidence="8">Glycerol uptake facilitator protein</fullName>
    </submittedName>
</protein>
<evidence type="ECO:0000256" key="5">
    <source>
        <dbReference type="ARBA" id="ARBA00022989"/>
    </source>
</evidence>
<evidence type="ECO:0000256" key="6">
    <source>
        <dbReference type="ARBA" id="ARBA00023136"/>
    </source>
</evidence>
<dbReference type="PROSITE" id="PS00221">
    <property type="entry name" value="MIP"/>
    <property type="match status" value="1"/>
</dbReference>
<keyword evidence="3" id="KW-0813">Transport</keyword>
<accession>A0A0S1XE27</accession>
<dbReference type="RefSeq" id="WP_056934489.1">
    <property type="nucleotide sequence ID" value="NZ_CP013050.1"/>
</dbReference>
<dbReference type="AlphaFoldDB" id="A0A0S1XE27"/>
<dbReference type="InterPro" id="IPR023271">
    <property type="entry name" value="Aquaporin-like"/>
</dbReference>
<feature type="transmembrane region" description="Helical" evidence="7">
    <location>
        <begin position="45"/>
        <end position="69"/>
    </location>
</feature>
<dbReference type="SUPFAM" id="SSF81338">
    <property type="entry name" value="Aquaporin-like"/>
    <property type="match status" value="1"/>
</dbReference>
<dbReference type="InterPro" id="IPR000425">
    <property type="entry name" value="MIP"/>
</dbReference>
<dbReference type="InterPro" id="IPR050363">
    <property type="entry name" value="MIP/Aquaporin"/>
</dbReference>
<feature type="transmembrane region" description="Helical" evidence="7">
    <location>
        <begin position="236"/>
        <end position="257"/>
    </location>
</feature>
<dbReference type="PANTHER" id="PTHR43829">
    <property type="entry name" value="AQUAPORIN OR AQUAGLYCEROPORIN RELATED"/>
    <property type="match status" value="1"/>
</dbReference>
<reference evidence="8 9" key="1">
    <citation type="journal article" date="2016" name="Genome Announc.">
        <title>Complete genome sequence of the hyperthermophilic and piezophilic archaeon Thermococcus barophilus Ch5, capable of growth at the expense of hydrogenogenesis from carbon monoxide and formate.</title>
        <authorList>
            <person name="Oger P."/>
            <person name="Sokolova T.G."/>
            <person name="Kozhevnikova D.A."/>
            <person name="Taranov E.A."/>
            <person name="Vannier P."/>
            <person name="Lee H.S."/>
            <person name="Kwon K.K."/>
            <person name="Kang S.G."/>
            <person name="Lee J.H."/>
            <person name="Bonch-Osmolovskaya E.A."/>
            <person name="Lebedinsky A.V."/>
        </authorList>
    </citation>
    <scope>NUCLEOTIDE SEQUENCE [LARGE SCALE GENOMIC DNA]</scope>
    <source>
        <strain evidence="9">Ch5</strain>
    </source>
</reference>
<dbReference type="GeneID" id="26137353"/>
<evidence type="ECO:0000256" key="4">
    <source>
        <dbReference type="ARBA" id="ARBA00022692"/>
    </source>
</evidence>
<gene>
    <name evidence="8" type="primary">glpF</name>
    <name evidence="8" type="ORF">TBCH5v1_2128</name>
</gene>
<feature type="transmembrane region" description="Helical" evidence="7">
    <location>
        <begin position="90"/>
        <end position="112"/>
    </location>
</feature>
<dbReference type="PRINTS" id="PR00783">
    <property type="entry name" value="MINTRINSICP"/>
</dbReference>
<dbReference type="NCBIfam" id="TIGR00861">
    <property type="entry name" value="MIP"/>
    <property type="match status" value="1"/>
</dbReference>
<comment type="subcellular location">
    <subcellularLocation>
        <location evidence="1">Membrane</location>
        <topology evidence="1">Multi-pass membrane protein</topology>
    </subcellularLocation>
</comment>
<dbReference type="Proteomes" id="UP000066042">
    <property type="component" value="Chromosome"/>
</dbReference>
<dbReference type="PATRIC" id="fig|55802.8.peg.2109"/>
<dbReference type="Gene3D" id="1.20.1080.10">
    <property type="entry name" value="Glycerol uptake facilitator protein"/>
    <property type="match status" value="1"/>
</dbReference>
<feature type="transmembrane region" description="Helical" evidence="7">
    <location>
        <begin position="189"/>
        <end position="212"/>
    </location>
</feature>
<organism evidence="8 9">
    <name type="scientific">Thermococcus barophilus</name>
    <dbReference type="NCBI Taxonomy" id="55802"/>
    <lineage>
        <taxon>Archaea</taxon>
        <taxon>Methanobacteriati</taxon>
        <taxon>Methanobacteriota</taxon>
        <taxon>Thermococci</taxon>
        <taxon>Thermococcales</taxon>
        <taxon>Thermococcaceae</taxon>
        <taxon>Thermococcus</taxon>
    </lineage>
</organism>
<proteinExistence type="inferred from homology"/>